<feature type="compositionally biased region" description="Polar residues" evidence="1">
    <location>
        <begin position="131"/>
        <end position="142"/>
    </location>
</feature>
<dbReference type="Gene3D" id="3.40.20.10">
    <property type="entry name" value="Severin"/>
    <property type="match status" value="1"/>
</dbReference>
<dbReference type="GO" id="GO:0003779">
    <property type="term" value="F:actin binding"/>
    <property type="evidence" value="ECO:0007669"/>
    <property type="project" value="InterPro"/>
</dbReference>
<dbReference type="InterPro" id="IPR011993">
    <property type="entry name" value="PH-like_dom_sf"/>
</dbReference>
<dbReference type="Proteomes" id="UP000646827">
    <property type="component" value="Unassembled WGS sequence"/>
</dbReference>
<dbReference type="Pfam" id="PF00169">
    <property type="entry name" value="PH"/>
    <property type="match status" value="1"/>
</dbReference>
<dbReference type="EMBL" id="JAEPRB010000188">
    <property type="protein sequence ID" value="KAG2219246.1"/>
    <property type="molecule type" value="Genomic_DNA"/>
</dbReference>
<feature type="compositionally biased region" description="Basic and acidic residues" evidence="1">
    <location>
        <begin position="235"/>
        <end position="246"/>
    </location>
</feature>
<feature type="compositionally biased region" description="Basic and acidic residues" evidence="1">
    <location>
        <begin position="208"/>
        <end position="218"/>
    </location>
</feature>
<sequence>MCDVSDPKIAQAYAAIEQSEDTNWLILGYNDTRDVISLYSKGSGGLSEFRQHLSNEVLYGFVRIDGRFILITWVSEQVRLNIHLIITYIIARALVHSRSVANVLKSHNAQITASSLNDLSDANIRTRLKLNENQVPNRSRPPSMSERKRSSLAARRKSQQTPPPNNSEQVVDEPESFVEASEDFPPSLQQDNGEALKRQQQEGQLLKEAAEEAKKKQEATAAAAAALEKQQQQQKETEAARQHQEQQEQQNQQRKKEEAERKAIEKQQQKEAEKQRKELDQKQLEKAEAAKKQEAEFAAKKQKELEAKKKAEAEAVAQKKVAEAEAKKKAEAEKRRLEEQKAMERRMKEAEKNKDVMLSGFASVQPNTSPFWRRRYFIIRGKNLILYRDELNPKPIHVIDLRTVTRLSPIDQERETFVPNAFVLETQSEGSYQVFAGSKNECMTILTALQTVISS</sequence>
<dbReference type="PROSITE" id="PS50003">
    <property type="entry name" value="PH_DOMAIN"/>
    <property type="match status" value="1"/>
</dbReference>
<accession>A0A8H7VDM9</accession>
<keyword evidence="5" id="KW-1185">Reference proteome</keyword>
<dbReference type="Gene3D" id="2.30.29.30">
    <property type="entry name" value="Pleckstrin-homology domain (PH domain)/Phosphotyrosine-binding domain (PTB)"/>
    <property type="match status" value="1"/>
</dbReference>
<reference evidence="4 5" key="1">
    <citation type="submission" date="2020-12" db="EMBL/GenBank/DDBJ databases">
        <title>Metabolic potential, ecology and presence of endohyphal bacteria is reflected in genomic diversity of Mucoromycotina.</title>
        <authorList>
            <person name="Muszewska A."/>
            <person name="Okrasinska A."/>
            <person name="Steczkiewicz K."/>
            <person name="Drgas O."/>
            <person name="Orlowska M."/>
            <person name="Perlinska-Lenart U."/>
            <person name="Aleksandrzak-Piekarczyk T."/>
            <person name="Szatraj K."/>
            <person name="Zielenkiewicz U."/>
            <person name="Pilsyk S."/>
            <person name="Malc E."/>
            <person name="Mieczkowski P."/>
            <person name="Kruszewska J.S."/>
            <person name="Biernat P."/>
            <person name="Pawlowska J."/>
        </authorList>
    </citation>
    <scope>NUCLEOTIDE SEQUENCE [LARGE SCALE GENOMIC DNA]</scope>
    <source>
        <strain evidence="4 5">CBS 142.35</strain>
    </source>
</reference>
<dbReference type="AlphaFoldDB" id="A0A8H7VDM9"/>
<feature type="region of interest" description="Disordered" evidence="1">
    <location>
        <begin position="127"/>
        <end position="287"/>
    </location>
</feature>
<feature type="compositionally biased region" description="Acidic residues" evidence="1">
    <location>
        <begin position="170"/>
        <end position="182"/>
    </location>
</feature>
<evidence type="ECO:0000313" key="4">
    <source>
        <dbReference type="EMBL" id="KAG2219246.1"/>
    </source>
</evidence>
<dbReference type="SUPFAM" id="SSF50729">
    <property type="entry name" value="PH domain-like"/>
    <property type="match status" value="1"/>
</dbReference>
<dbReference type="PROSITE" id="PS51263">
    <property type="entry name" value="ADF_H"/>
    <property type="match status" value="1"/>
</dbReference>
<feature type="domain" description="ADF-H" evidence="3">
    <location>
        <begin position="1"/>
        <end position="129"/>
    </location>
</feature>
<comment type="caution">
    <text evidence="4">The sequence shown here is derived from an EMBL/GenBank/DDBJ whole genome shotgun (WGS) entry which is preliminary data.</text>
</comment>
<feature type="compositionally biased region" description="Basic and acidic residues" evidence="1">
    <location>
        <begin position="254"/>
        <end position="287"/>
    </location>
</feature>
<dbReference type="SUPFAM" id="SSF55753">
    <property type="entry name" value="Actin depolymerizing proteins"/>
    <property type="match status" value="1"/>
</dbReference>
<gene>
    <name evidence="4" type="ORF">INT45_009854</name>
</gene>
<feature type="domain" description="PH" evidence="2">
    <location>
        <begin position="355"/>
        <end position="454"/>
    </location>
</feature>
<dbReference type="InterPro" id="IPR002108">
    <property type="entry name" value="ADF-H"/>
</dbReference>
<dbReference type="InterPro" id="IPR029006">
    <property type="entry name" value="ADF-H/Gelsolin-like_dom_sf"/>
</dbReference>
<evidence type="ECO:0000256" key="1">
    <source>
        <dbReference type="SAM" id="MobiDB-lite"/>
    </source>
</evidence>
<evidence type="ECO:0000313" key="5">
    <source>
        <dbReference type="Proteomes" id="UP000646827"/>
    </source>
</evidence>
<feature type="compositionally biased region" description="Low complexity" evidence="1">
    <location>
        <begin position="219"/>
        <end position="234"/>
    </location>
</feature>
<dbReference type="OrthoDB" id="2123378at2759"/>
<protein>
    <recommendedName>
        <fullName evidence="6">ADF-H domain-containing protein</fullName>
    </recommendedName>
</protein>
<proteinExistence type="predicted"/>
<dbReference type="SMART" id="SM00233">
    <property type="entry name" value="PH"/>
    <property type="match status" value="1"/>
</dbReference>
<evidence type="ECO:0008006" key="6">
    <source>
        <dbReference type="Google" id="ProtNLM"/>
    </source>
</evidence>
<dbReference type="InterPro" id="IPR001849">
    <property type="entry name" value="PH_domain"/>
</dbReference>
<name>A0A8H7VDM9_9FUNG</name>
<evidence type="ECO:0000259" key="3">
    <source>
        <dbReference type="PROSITE" id="PS51263"/>
    </source>
</evidence>
<evidence type="ECO:0000259" key="2">
    <source>
        <dbReference type="PROSITE" id="PS50003"/>
    </source>
</evidence>
<dbReference type="Pfam" id="PF00241">
    <property type="entry name" value="Cofilin_ADF"/>
    <property type="match status" value="1"/>
</dbReference>
<organism evidence="4 5">
    <name type="scientific">Circinella minor</name>
    <dbReference type="NCBI Taxonomy" id="1195481"/>
    <lineage>
        <taxon>Eukaryota</taxon>
        <taxon>Fungi</taxon>
        <taxon>Fungi incertae sedis</taxon>
        <taxon>Mucoromycota</taxon>
        <taxon>Mucoromycotina</taxon>
        <taxon>Mucoromycetes</taxon>
        <taxon>Mucorales</taxon>
        <taxon>Lichtheimiaceae</taxon>
        <taxon>Circinella</taxon>
    </lineage>
</organism>